<reference evidence="1 2" key="1">
    <citation type="submission" date="2018-03" db="EMBL/GenBank/DDBJ databases">
        <title>Diversity of phytobeneficial traits revealed by whole-genome analysis of worldwide-isolated phenazine-producing Pseudomonas spp.</title>
        <authorList>
            <person name="Biessy A."/>
            <person name="Novinscak A."/>
            <person name="Blom J."/>
            <person name="Leger G."/>
            <person name="Thomashow L.S."/>
            <person name="Cazorla F.M."/>
            <person name="Josic D."/>
            <person name="Filion M."/>
        </authorList>
    </citation>
    <scope>NUCLEOTIDE SEQUENCE [LARGE SCALE GENOMIC DNA]</scope>
    <source>
        <strain evidence="1 2">30B</strain>
    </source>
</reference>
<evidence type="ECO:0000313" key="1">
    <source>
        <dbReference type="EMBL" id="AZE56886.1"/>
    </source>
</evidence>
<accession>A0A3G7UEC1</accession>
<protein>
    <submittedName>
        <fullName evidence="1">Uncharacterized protein</fullName>
    </submittedName>
</protein>
<dbReference type="EMBL" id="CP027754">
    <property type="protein sequence ID" value="AZE56886.1"/>
    <property type="molecule type" value="Genomic_DNA"/>
</dbReference>
<organism evidence="1 2">
    <name type="scientific">Pseudomonas synxantha</name>
    <dbReference type="NCBI Taxonomy" id="47883"/>
    <lineage>
        <taxon>Bacteria</taxon>
        <taxon>Pseudomonadati</taxon>
        <taxon>Pseudomonadota</taxon>
        <taxon>Gammaproteobacteria</taxon>
        <taxon>Pseudomonadales</taxon>
        <taxon>Pseudomonadaceae</taxon>
        <taxon>Pseudomonas</taxon>
    </lineage>
</organism>
<name>A0A3G7UEC1_9PSED</name>
<dbReference type="AlphaFoldDB" id="A0A3G7UEC1"/>
<dbReference type="RefSeq" id="WP_124379077.1">
    <property type="nucleotide sequence ID" value="NZ_CP027754.1"/>
</dbReference>
<proteinExistence type="predicted"/>
<dbReference type="Proteomes" id="UP000268696">
    <property type="component" value="Chromosome"/>
</dbReference>
<evidence type="ECO:0000313" key="2">
    <source>
        <dbReference type="Proteomes" id="UP000268696"/>
    </source>
</evidence>
<gene>
    <name evidence="1" type="ORF">C4K03_4748</name>
</gene>
<sequence>MQYNELIHSLSVWRAGGTAALELAVDDQQVRFLRLNDGVLVEVTLVLRRRFFRGVERFVQLQTIGNVEFSAVPAIKSDDERFVLLSYARGDNEAEFIRLLEGMFNQRDILSGCFSQMESQGDLDA</sequence>